<dbReference type="InterPro" id="IPR014729">
    <property type="entry name" value="Rossmann-like_a/b/a_fold"/>
</dbReference>
<organism evidence="10">
    <name type="scientific">Thermorudis peleae</name>
    <dbReference type="NCBI Taxonomy" id="1382356"/>
    <lineage>
        <taxon>Bacteria</taxon>
        <taxon>Pseudomonadati</taxon>
        <taxon>Thermomicrobiota</taxon>
        <taxon>Thermomicrobia</taxon>
        <taxon>Thermomicrobia incertae sedis</taxon>
        <taxon>Thermorudis</taxon>
    </lineage>
</organism>
<feature type="binding site" evidence="8">
    <location>
        <position position="186"/>
    </location>
    <ligand>
        <name>ATP</name>
        <dbReference type="ChEBI" id="CHEBI:30616"/>
    </ligand>
</feature>
<dbReference type="Gene3D" id="1.10.240.10">
    <property type="entry name" value="Tyrosyl-Transfer RNA Synthetase"/>
    <property type="match status" value="1"/>
</dbReference>
<keyword evidence="2 8" id="KW-0436">Ligase</keyword>
<evidence type="ECO:0000256" key="4">
    <source>
        <dbReference type="ARBA" id="ARBA00022840"/>
    </source>
</evidence>
<dbReference type="EC" id="6.1.1.2" evidence="8"/>
<gene>
    <name evidence="8 10" type="primary">trpS</name>
    <name evidence="10" type="ORF">ENP34_00455</name>
</gene>
<comment type="caution">
    <text evidence="10">The sequence shown here is derived from an EMBL/GenBank/DDBJ whole genome shotgun (WGS) entry which is preliminary data.</text>
</comment>
<evidence type="ECO:0000256" key="3">
    <source>
        <dbReference type="ARBA" id="ARBA00022741"/>
    </source>
</evidence>
<dbReference type="PANTHER" id="PTHR43766:SF1">
    <property type="entry name" value="TRYPTOPHAN--TRNA LIGASE, MITOCHONDRIAL"/>
    <property type="match status" value="1"/>
</dbReference>
<reference evidence="10" key="1">
    <citation type="journal article" date="2020" name="mSystems">
        <title>Genome- and Community-Level Interaction Insights into Carbon Utilization and Element Cycling Functions of Hydrothermarchaeota in Hydrothermal Sediment.</title>
        <authorList>
            <person name="Zhou Z."/>
            <person name="Liu Y."/>
            <person name="Xu W."/>
            <person name="Pan J."/>
            <person name="Luo Z.H."/>
            <person name="Li M."/>
        </authorList>
    </citation>
    <scope>NUCLEOTIDE SEQUENCE [LARGE SCALE GENOMIC DNA]</scope>
    <source>
        <strain evidence="10">SpSt-210</strain>
    </source>
</reference>
<evidence type="ECO:0000313" key="10">
    <source>
        <dbReference type="EMBL" id="HEG89911.1"/>
    </source>
</evidence>
<dbReference type="PROSITE" id="PS00178">
    <property type="entry name" value="AA_TRNA_LIGASE_I"/>
    <property type="match status" value="1"/>
</dbReference>
<comment type="subunit">
    <text evidence="8">Homodimer.</text>
</comment>
<evidence type="ECO:0000256" key="5">
    <source>
        <dbReference type="ARBA" id="ARBA00022917"/>
    </source>
</evidence>
<feature type="binding site" evidence="8">
    <location>
        <begin position="195"/>
        <end position="199"/>
    </location>
    <ligand>
        <name>ATP</name>
        <dbReference type="ChEBI" id="CHEBI:30616"/>
    </ligand>
</feature>
<accession>A0A831TCC8</accession>
<protein>
    <recommendedName>
        <fullName evidence="8">Tryptophan--tRNA ligase</fullName>
        <ecNumber evidence="8">6.1.1.2</ecNumber>
    </recommendedName>
    <alternativeName>
        <fullName evidence="8">Tryptophanyl-tRNA synthetase</fullName>
        <shortName evidence="8">TrpRS</shortName>
    </alternativeName>
</protein>
<evidence type="ECO:0000256" key="7">
    <source>
        <dbReference type="ARBA" id="ARBA00049929"/>
    </source>
</evidence>
<keyword evidence="8" id="KW-0963">Cytoplasm</keyword>
<dbReference type="PRINTS" id="PR01039">
    <property type="entry name" value="TRNASYNTHTRP"/>
</dbReference>
<feature type="binding site" evidence="8">
    <location>
        <begin position="20"/>
        <end position="21"/>
    </location>
    <ligand>
        <name>ATP</name>
        <dbReference type="ChEBI" id="CHEBI:30616"/>
    </ligand>
</feature>
<dbReference type="CDD" id="cd00806">
    <property type="entry name" value="TrpRS_core"/>
    <property type="match status" value="1"/>
</dbReference>
<dbReference type="SUPFAM" id="SSF52374">
    <property type="entry name" value="Nucleotidylyl transferase"/>
    <property type="match status" value="1"/>
</dbReference>
<dbReference type="NCBIfam" id="TIGR00233">
    <property type="entry name" value="trpS"/>
    <property type="match status" value="1"/>
</dbReference>
<evidence type="ECO:0000256" key="1">
    <source>
        <dbReference type="ARBA" id="ARBA00005594"/>
    </source>
</evidence>
<evidence type="ECO:0000256" key="2">
    <source>
        <dbReference type="ARBA" id="ARBA00022598"/>
    </source>
</evidence>
<comment type="function">
    <text evidence="8">Catalyzes the attachment of tryptophan to tRNA(Trp).</text>
</comment>
<dbReference type="GO" id="GO:0005829">
    <property type="term" value="C:cytosol"/>
    <property type="evidence" value="ECO:0007669"/>
    <property type="project" value="TreeGrafter"/>
</dbReference>
<sequence>MTGKPRAFSGIQPTGGIHIGNYLGAIRNWVLQQDQYDNMFCIVDLHAMTLPYDASELRPRTVEVASALLAAGIDPQRSILFVQSDVREHTELCWILGTLATYGELRRMTQFKEKSKGSERVGAGVFFYPVLQAADILLYDAAVVPVGEDQKQHIELTRDLAIRFNRTFGETFVVPEPDIKPAGARIMSLTDPLKKMSKSDPDPESRIELRDPPDVIRRKIRRAVTDSEAEVRFDEERKPAISNLLTIYSLFADVPIPELERRYAGKGYSEFKRDLAEVVIAGLQPIQQRLDELAADPGIVIRTLREGAARARELAVAKMAVVRDRCGLGLPPLD</sequence>
<proteinExistence type="inferred from homology"/>
<comment type="subcellular location">
    <subcellularLocation>
        <location evidence="8">Cytoplasm</location>
    </subcellularLocation>
</comment>
<evidence type="ECO:0000256" key="8">
    <source>
        <dbReference type="HAMAP-Rule" id="MF_00140"/>
    </source>
</evidence>
<dbReference type="InterPro" id="IPR050203">
    <property type="entry name" value="Trp-tRNA_synthetase"/>
</dbReference>
<dbReference type="InterPro" id="IPR002306">
    <property type="entry name" value="Trp-tRNA-ligase"/>
</dbReference>
<feature type="short sequence motif" description="'KMSKS' region" evidence="8">
    <location>
        <begin position="195"/>
        <end position="199"/>
    </location>
</feature>
<dbReference type="InterPro" id="IPR002305">
    <property type="entry name" value="aa-tRNA-synth_Ic"/>
</dbReference>
<dbReference type="HAMAP" id="MF_00140_B">
    <property type="entry name" value="Trp_tRNA_synth_B"/>
    <property type="match status" value="1"/>
</dbReference>
<dbReference type="Pfam" id="PF00579">
    <property type="entry name" value="tRNA-synt_1b"/>
    <property type="match status" value="1"/>
</dbReference>
<comment type="similarity">
    <text evidence="1 8 9">Belongs to the class-I aminoacyl-tRNA synthetase family.</text>
</comment>
<keyword evidence="4 8" id="KW-0067">ATP-binding</keyword>
<dbReference type="AlphaFoldDB" id="A0A831TCC8"/>
<feature type="binding site" evidence="8">
    <location>
        <begin position="12"/>
        <end position="14"/>
    </location>
    <ligand>
        <name>ATP</name>
        <dbReference type="ChEBI" id="CHEBI:30616"/>
    </ligand>
</feature>
<dbReference type="EMBL" id="DSIY01000008">
    <property type="protein sequence ID" value="HEG89911.1"/>
    <property type="molecule type" value="Genomic_DNA"/>
</dbReference>
<comment type="catalytic activity">
    <reaction evidence="7 8">
        <text>tRNA(Trp) + L-tryptophan + ATP = L-tryptophyl-tRNA(Trp) + AMP + diphosphate + H(+)</text>
        <dbReference type="Rhea" id="RHEA:24080"/>
        <dbReference type="Rhea" id="RHEA-COMP:9671"/>
        <dbReference type="Rhea" id="RHEA-COMP:9705"/>
        <dbReference type="ChEBI" id="CHEBI:15378"/>
        <dbReference type="ChEBI" id="CHEBI:30616"/>
        <dbReference type="ChEBI" id="CHEBI:33019"/>
        <dbReference type="ChEBI" id="CHEBI:57912"/>
        <dbReference type="ChEBI" id="CHEBI:78442"/>
        <dbReference type="ChEBI" id="CHEBI:78535"/>
        <dbReference type="ChEBI" id="CHEBI:456215"/>
        <dbReference type="EC" id="6.1.1.2"/>
    </reaction>
</comment>
<evidence type="ECO:0000256" key="6">
    <source>
        <dbReference type="ARBA" id="ARBA00023146"/>
    </source>
</evidence>
<keyword evidence="5 8" id="KW-0648">Protein biosynthesis</keyword>
<feature type="binding site" evidence="8">
    <location>
        <begin position="147"/>
        <end position="149"/>
    </location>
    <ligand>
        <name>ATP</name>
        <dbReference type="ChEBI" id="CHEBI:30616"/>
    </ligand>
</feature>
<feature type="short sequence motif" description="'HIGH' region" evidence="8">
    <location>
        <begin position="13"/>
        <end position="21"/>
    </location>
</feature>
<dbReference type="GO" id="GO:0006436">
    <property type="term" value="P:tryptophanyl-tRNA aminoacylation"/>
    <property type="evidence" value="ECO:0007669"/>
    <property type="project" value="UniProtKB-UniRule"/>
</dbReference>
<keyword evidence="6 8" id="KW-0030">Aminoacyl-tRNA synthetase</keyword>
<dbReference type="Gene3D" id="3.40.50.620">
    <property type="entry name" value="HUPs"/>
    <property type="match status" value="1"/>
</dbReference>
<dbReference type="InterPro" id="IPR001412">
    <property type="entry name" value="aa-tRNA-synth_I_CS"/>
</dbReference>
<name>A0A831TCC8_9BACT</name>
<dbReference type="GO" id="GO:0004830">
    <property type="term" value="F:tryptophan-tRNA ligase activity"/>
    <property type="evidence" value="ECO:0007669"/>
    <property type="project" value="UniProtKB-UniRule"/>
</dbReference>
<evidence type="ECO:0000256" key="9">
    <source>
        <dbReference type="RuleBase" id="RU363036"/>
    </source>
</evidence>
<keyword evidence="3 8" id="KW-0547">Nucleotide-binding</keyword>
<dbReference type="FunFam" id="1.10.240.10:FF:000002">
    <property type="entry name" value="Tryptophan--tRNA ligase"/>
    <property type="match status" value="1"/>
</dbReference>
<dbReference type="PANTHER" id="PTHR43766">
    <property type="entry name" value="TRYPTOPHAN--TRNA LIGASE, MITOCHONDRIAL"/>
    <property type="match status" value="1"/>
</dbReference>
<feature type="binding site" evidence="8">
    <location>
        <position position="135"/>
    </location>
    <ligand>
        <name>L-tryptophan</name>
        <dbReference type="ChEBI" id="CHEBI:57912"/>
    </ligand>
</feature>
<dbReference type="InterPro" id="IPR024109">
    <property type="entry name" value="Trp-tRNA-ligase_bac-type"/>
</dbReference>
<dbReference type="GO" id="GO:0005524">
    <property type="term" value="F:ATP binding"/>
    <property type="evidence" value="ECO:0007669"/>
    <property type="project" value="UniProtKB-UniRule"/>
</dbReference>